<sequence length="53" mass="5905">MCRASVLDAFTRHFYHPFHPIWCGRASNAGGDMWRGNHGAHRSGDQGMAKPAH</sequence>
<accession>A0A0H3ZX51</accession>
<protein>
    <submittedName>
        <fullName evidence="2">Uncharacterized protein</fullName>
    </submittedName>
</protein>
<organism evidence="2">
    <name type="scientific">Enterovibrio norvegicus</name>
    <dbReference type="NCBI Taxonomy" id="188144"/>
    <lineage>
        <taxon>Bacteria</taxon>
        <taxon>Pseudomonadati</taxon>
        <taxon>Pseudomonadota</taxon>
        <taxon>Gammaproteobacteria</taxon>
        <taxon>Vibrionales</taxon>
        <taxon>Vibrionaceae</taxon>
        <taxon>Enterovibrio</taxon>
    </lineage>
</organism>
<name>A0A0H3ZX51_9GAMM</name>
<reference evidence="2" key="1">
    <citation type="journal article" date="2015" name="MBio">
        <title>Eco-Evolutionary Dynamics of Episomes among Ecologically Cohesive Bacterial Populations.</title>
        <authorList>
            <person name="Xue H."/>
            <person name="Cordero O.X."/>
            <person name="Camas F.M."/>
            <person name="Trimble W."/>
            <person name="Meyer F."/>
            <person name="Guglielmini J."/>
            <person name="Rocha E.P."/>
            <person name="Polz M.F."/>
        </authorList>
    </citation>
    <scope>NUCLEOTIDE SEQUENCE</scope>
    <source>
        <strain evidence="2">FF_351</strain>
    </source>
</reference>
<feature type="region of interest" description="Disordered" evidence="1">
    <location>
        <begin position="33"/>
        <end position="53"/>
    </location>
</feature>
<dbReference type="AlphaFoldDB" id="A0A0H3ZX51"/>
<evidence type="ECO:0000313" key="2">
    <source>
        <dbReference type="EMBL" id="AKN40953.1"/>
    </source>
</evidence>
<proteinExistence type="predicted"/>
<dbReference type="EMBL" id="KP795714">
    <property type="protein sequence ID" value="AKN40953.1"/>
    <property type="molecule type" value="Genomic_DNA"/>
</dbReference>
<evidence type="ECO:0000256" key="1">
    <source>
        <dbReference type="SAM" id="MobiDB-lite"/>
    </source>
</evidence>